<dbReference type="PIRSF" id="PIRSF002741">
    <property type="entry name" value="MppA"/>
    <property type="match status" value="1"/>
</dbReference>
<dbReference type="SUPFAM" id="SSF53850">
    <property type="entry name" value="Periplasmic binding protein-like II"/>
    <property type="match status" value="1"/>
</dbReference>
<protein>
    <submittedName>
        <fullName evidence="2">Nickel ABC transporter, nickel/metallophore periplasmic binding protein</fullName>
    </submittedName>
</protein>
<dbReference type="GO" id="GO:0020037">
    <property type="term" value="F:heme binding"/>
    <property type="evidence" value="ECO:0007669"/>
    <property type="project" value="InterPro"/>
</dbReference>
<feature type="domain" description="Solute-binding protein family 5" evidence="1">
    <location>
        <begin position="18"/>
        <end position="386"/>
    </location>
</feature>
<accession>A0A1L8WNT5</accession>
<dbReference type="AlphaFoldDB" id="A0A1L8WNT5"/>
<dbReference type="GO" id="GO:0043190">
    <property type="term" value="C:ATP-binding cassette (ABC) transporter complex"/>
    <property type="evidence" value="ECO:0007669"/>
    <property type="project" value="InterPro"/>
</dbReference>
<sequence>MSAQNMLFEGLTKNEDGQVKPSLAKSWTISSDGRIYTFHLRKNVTFSDGEAFNAQVVKMNMDAIMANKSRHAWLELVDQIAETKSIDSNTFQLVLKKPYYPTLTELGLTRPFRFIAPSCFIKGETKNGVNGYIGTGPWVLQNHVDNQKATFIRNDQYWGVKPKLEKINWKVISDPETLVLSLKNKDIDLIYGADGDQLSVTTFDHLKNDSSFATYISKPSASRAVLLNSHRTLLKDINVRKAIIYAVNKKEIIQGILNGTEQEARTLLSKKTPYCDVDLTKYSYDSQKASQLLEASGWRFNKQGLREKNGQTLELLFSYNSQNEQEGMIAQAIQGDLKEIGISVKVLPEEKQLFLNRQKDGNFDLQYSLSWGTPYDPQSYLSSWRIAAHGDYQAQLGLAKKKWLDEKISETLVETDKNKRAADYQEILTYINDQCIYLPLSYSQTRAVASSQVKGVTFNDSQYEIPFEKMSK</sequence>
<gene>
    <name evidence="2" type="ORF">RV14_GL002270</name>
</gene>
<dbReference type="GO" id="GO:0030288">
    <property type="term" value="C:outer membrane-bounded periplasmic space"/>
    <property type="evidence" value="ECO:0007669"/>
    <property type="project" value="TreeGrafter"/>
</dbReference>
<dbReference type="CDD" id="cd08489">
    <property type="entry name" value="PBP2_NikA"/>
    <property type="match status" value="1"/>
</dbReference>
<dbReference type="InterPro" id="IPR000914">
    <property type="entry name" value="SBP_5_dom"/>
</dbReference>
<dbReference type="GO" id="GO:0016151">
    <property type="term" value="F:nickel cation binding"/>
    <property type="evidence" value="ECO:0007669"/>
    <property type="project" value="InterPro"/>
</dbReference>
<dbReference type="PANTHER" id="PTHR30290:SF37">
    <property type="entry name" value="NICKEL-BINDING PERIPLASMIC PROTEIN"/>
    <property type="match status" value="1"/>
</dbReference>
<dbReference type="InterPro" id="IPR030678">
    <property type="entry name" value="Peptide/Ni-bd"/>
</dbReference>
<dbReference type="GO" id="GO:0015675">
    <property type="term" value="P:nickel cation transport"/>
    <property type="evidence" value="ECO:0007669"/>
    <property type="project" value="InterPro"/>
</dbReference>
<dbReference type="GO" id="GO:1904680">
    <property type="term" value="F:peptide transmembrane transporter activity"/>
    <property type="evidence" value="ECO:0007669"/>
    <property type="project" value="TreeGrafter"/>
</dbReference>
<organism evidence="2 3">
    <name type="scientific">Enterococcus ratti</name>
    <dbReference type="NCBI Taxonomy" id="150033"/>
    <lineage>
        <taxon>Bacteria</taxon>
        <taxon>Bacillati</taxon>
        <taxon>Bacillota</taxon>
        <taxon>Bacilli</taxon>
        <taxon>Lactobacillales</taxon>
        <taxon>Enterococcaceae</taxon>
        <taxon>Enterococcus</taxon>
    </lineage>
</organism>
<proteinExistence type="predicted"/>
<dbReference type="GO" id="GO:0015833">
    <property type="term" value="P:peptide transport"/>
    <property type="evidence" value="ECO:0007669"/>
    <property type="project" value="TreeGrafter"/>
</dbReference>
<name>A0A1L8WNT5_9ENTE</name>
<keyword evidence="3" id="KW-1185">Reference proteome</keyword>
<dbReference type="InterPro" id="IPR039424">
    <property type="entry name" value="SBP_5"/>
</dbReference>
<evidence type="ECO:0000259" key="1">
    <source>
        <dbReference type="Pfam" id="PF00496"/>
    </source>
</evidence>
<evidence type="ECO:0000313" key="3">
    <source>
        <dbReference type="Proteomes" id="UP000182152"/>
    </source>
</evidence>
<dbReference type="NCBIfam" id="TIGR02294">
    <property type="entry name" value="nickel_nikA"/>
    <property type="match status" value="1"/>
</dbReference>
<comment type="caution">
    <text evidence="2">The sequence shown here is derived from an EMBL/GenBank/DDBJ whole genome shotgun (WGS) entry which is preliminary data.</text>
</comment>
<dbReference type="Proteomes" id="UP000182152">
    <property type="component" value="Unassembled WGS sequence"/>
</dbReference>
<dbReference type="Pfam" id="PF00496">
    <property type="entry name" value="SBP_bac_5"/>
    <property type="match status" value="1"/>
</dbReference>
<dbReference type="InterPro" id="IPR011980">
    <property type="entry name" value="CntA-like"/>
</dbReference>
<dbReference type="EMBL" id="JXLB01000008">
    <property type="protein sequence ID" value="OJG82695.1"/>
    <property type="molecule type" value="Genomic_DNA"/>
</dbReference>
<dbReference type="Gene3D" id="3.10.105.10">
    <property type="entry name" value="Dipeptide-binding Protein, Domain 3"/>
    <property type="match status" value="1"/>
</dbReference>
<dbReference type="STRING" id="150033.RV14_GL002270"/>
<evidence type="ECO:0000313" key="2">
    <source>
        <dbReference type="EMBL" id="OJG82695.1"/>
    </source>
</evidence>
<dbReference type="Gene3D" id="3.40.190.10">
    <property type="entry name" value="Periplasmic binding protein-like II"/>
    <property type="match status" value="1"/>
</dbReference>
<dbReference type="PANTHER" id="PTHR30290">
    <property type="entry name" value="PERIPLASMIC BINDING COMPONENT OF ABC TRANSPORTER"/>
    <property type="match status" value="1"/>
</dbReference>
<reference evidence="2 3" key="1">
    <citation type="submission" date="2014-12" db="EMBL/GenBank/DDBJ databases">
        <title>Draft genome sequences of 29 type strains of Enterococci.</title>
        <authorList>
            <person name="Zhong Z."/>
            <person name="Sun Z."/>
            <person name="Liu W."/>
            <person name="Zhang W."/>
            <person name="Zhang H."/>
        </authorList>
    </citation>
    <scope>NUCLEOTIDE SEQUENCE [LARGE SCALE GENOMIC DNA]</scope>
    <source>
        <strain evidence="2 3">DSM 15687</strain>
    </source>
</reference>